<dbReference type="EMBL" id="MT143367">
    <property type="protein sequence ID" value="QJA96059.1"/>
    <property type="molecule type" value="Genomic_DNA"/>
</dbReference>
<evidence type="ECO:0000313" key="1">
    <source>
        <dbReference type="EMBL" id="QJA96059.1"/>
    </source>
</evidence>
<name>A0A6M3LPF3_9ZZZZ</name>
<sequence length="85" mass="9385">MQIVTYTNETAPKGFQHIAHIINEQPGKPGKPWKSGFHPVVFRAATAIEAREKAQAWWDTELAAAAAKIANAAAMSERMRNRKVA</sequence>
<proteinExistence type="predicted"/>
<organism evidence="1">
    <name type="scientific">viral metagenome</name>
    <dbReference type="NCBI Taxonomy" id="1070528"/>
    <lineage>
        <taxon>unclassified sequences</taxon>
        <taxon>metagenomes</taxon>
        <taxon>organismal metagenomes</taxon>
    </lineage>
</organism>
<gene>
    <name evidence="1" type="ORF">MM415B04950_0004</name>
</gene>
<protein>
    <submittedName>
        <fullName evidence="1">Uncharacterized protein</fullName>
    </submittedName>
</protein>
<dbReference type="AlphaFoldDB" id="A0A6M3LPF3"/>
<reference evidence="1" key="1">
    <citation type="submission" date="2020-03" db="EMBL/GenBank/DDBJ databases">
        <title>The deep terrestrial virosphere.</title>
        <authorList>
            <person name="Holmfeldt K."/>
            <person name="Nilsson E."/>
            <person name="Simone D."/>
            <person name="Lopez-Fernandez M."/>
            <person name="Wu X."/>
            <person name="de Brujin I."/>
            <person name="Lundin D."/>
            <person name="Andersson A."/>
            <person name="Bertilsson S."/>
            <person name="Dopson M."/>
        </authorList>
    </citation>
    <scope>NUCLEOTIDE SEQUENCE</scope>
    <source>
        <strain evidence="1">MM415B04950</strain>
    </source>
</reference>
<accession>A0A6M3LPF3</accession>